<evidence type="ECO:0000259" key="1">
    <source>
        <dbReference type="Pfam" id="PF06223"/>
    </source>
</evidence>
<dbReference type="EMBL" id="CP000746">
    <property type="protein sequence ID" value="ABR74607.1"/>
    <property type="molecule type" value="Genomic_DNA"/>
</dbReference>
<dbReference type="InterPro" id="IPR009350">
    <property type="entry name" value="Phage_tail_T"/>
</dbReference>
<evidence type="ECO:0000313" key="3">
    <source>
        <dbReference type="Proteomes" id="UP000001114"/>
    </source>
</evidence>
<organism evidence="2 3">
    <name type="scientific">Actinobacillus succinogenes (strain ATCC 55618 / DSM 22257 / CCUG 43843 / 130Z)</name>
    <dbReference type="NCBI Taxonomy" id="339671"/>
    <lineage>
        <taxon>Bacteria</taxon>
        <taxon>Pseudomonadati</taxon>
        <taxon>Pseudomonadota</taxon>
        <taxon>Gammaproteobacteria</taxon>
        <taxon>Pasteurellales</taxon>
        <taxon>Pasteurellaceae</taxon>
        <taxon>Actinobacillus</taxon>
    </lineage>
</organism>
<gene>
    <name evidence="2" type="ordered locus">Asuc_1247</name>
</gene>
<dbReference type="Proteomes" id="UP000001114">
    <property type="component" value="Chromosome"/>
</dbReference>
<reference evidence="3" key="1">
    <citation type="journal article" date="2010" name="BMC Genomics">
        <title>A genomic perspective on the potential of Actinobacillus succinogenes for industrial succinate production.</title>
        <authorList>
            <person name="McKinlay J.B."/>
            <person name="Laivenieks M."/>
            <person name="Schindler B.D."/>
            <person name="McKinlay A.A."/>
            <person name="Siddaramappa S."/>
            <person name="Challacombe J.F."/>
            <person name="Lowry S.R."/>
            <person name="Clum A."/>
            <person name="Lapidus A.L."/>
            <person name="Burkhart K.B."/>
            <person name="Harkins V."/>
            <person name="Vieille C."/>
        </authorList>
    </citation>
    <scope>NUCLEOTIDE SEQUENCE [LARGE SCALE GENOMIC DNA]</scope>
    <source>
        <strain evidence="3">ATCC 55618 / DSM 22257 / CCUG 43843 / 130Z</strain>
    </source>
</reference>
<accession>A6VNR0</accession>
<dbReference type="AlphaFoldDB" id="A6VNR0"/>
<protein>
    <recommendedName>
        <fullName evidence="1">Minor tail T domain-containing protein</fullName>
    </recommendedName>
</protein>
<dbReference type="KEGG" id="asu:Asuc_1247"/>
<sequence length="88" mass="10443">MALGKTLKEIDQLSEQEYAEWEMYYQEQPFGQWREDYRTAQISHLLAMINRDSKSNPPNLGDFMPFFNDKTKNDEDDGTEAYLKSRLI</sequence>
<dbReference type="STRING" id="339671.Asuc_1247"/>
<keyword evidence="3" id="KW-1185">Reference proteome</keyword>
<feature type="domain" description="Minor tail T" evidence="1">
    <location>
        <begin position="14"/>
        <end position="80"/>
    </location>
</feature>
<dbReference type="Pfam" id="PF06223">
    <property type="entry name" value="Phage_tail_T"/>
    <property type="match status" value="1"/>
</dbReference>
<dbReference type="HOGENOM" id="CLU_2490894_0_0_6"/>
<name>A6VNR0_ACTSZ</name>
<proteinExistence type="predicted"/>
<dbReference type="RefSeq" id="WP_012072984.1">
    <property type="nucleotide sequence ID" value="NC_009655.1"/>
</dbReference>
<evidence type="ECO:0000313" key="2">
    <source>
        <dbReference type="EMBL" id="ABR74607.1"/>
    </source>
</evidence>